<dbReference type="AlphaFoldDB" id="A0A378QVR5"/>
<dbReference type="Gene3D" id="1.10.260.40">
    <property type="entry name" value="lambda repressor-like DNA-binding domains"/>
    <property type="match status" value="1"/>
</dbReference>
<proteinExistence type="predicted"/>
<evidence type="ECO:0000256" key="3">
    <source>
        <dbReference type="ARBA" id="ARBA00023163"/>
    </source>
</evidence>
<dbReference type="RefSeq" id="WP_029103821.1">
    <property type="nucleotide sequence ID" value="NZ_UGQB01000004.1"/>
</dbReference>
<evidence type="ECO:0000256" key="2">
    <source>
        <dbReference type="ARBA" id="ARBA00023125"/>
    </source>
</evidence>
<dbReference type="SUPFAM" id="SSF47413">
    <property type="entry name" value="lambda repressor-like DNA-binding domains"/>
    <property type="match status" value="1"/>
</dbReference>
<dbReference type="STRING" id="1122244.GCA_000426885_02495"/>
<keyword evidence="3" id="KW-0804">Transcription</keyword>
<dbReference type="GO" id="GO:0003700">
    <property type="term" value="F:DNA-binding transcription factor activity"/>
    <property type="evidence" value="ECO:0007669"/>
    <property type="project" value="TreeGrafter"/>
</dbReference>
<feature type="domain" description="HTH cro/C1-type" evidence="4">
    <location>
        <begin position="11"/>
        <end position="65"/>
    </location>
</feature>
<dbReference type="InterPro" id="IPR010982">
    <property type="entry name" value="Lambda_DNA-bd_dom_sf"/>
</dbReference>
<dbReference type="GO" id="GO:0005829">
    <property type="term" value="C:cytosol"/>
    <property type="evidence" value="ECO:0007669"/>
    <property type="project" value="TreeGrafter"/>
</dbReference>
<dbReference type="EMBL" id="UGQB01000004">
    <property type="protein sequence ID" value="STZ07133.1"/>
    <property type="molecule type" value="Genomic_DNA"/>
</dbReference>
<dbReference type="Pfam" id="PF01381">
    <property type="entry name" value="HTH_3"/>
    <property type="match status" value="1"/>
</dbReference>
<name>A0A378QVR5_9GAMM</name>
<evidence type="ECO:0000313" key="5">
    <source>
        <dbReference type="EMBL" id="STZ07133.1"/>
    </source>
</evidence>
<dbReference type="PANTHER" id="PTHR46797">
    <property type="entry name" value="HTH-TYPE TRANSCRIPTIONAL REGULATOR"/>
    <property type="match status" value="1"/>
</dbReference>
<keyword evidence="6" id="KW-1185">Reference proteome</keyword>
<keyword evidence="1" id="KW-0805">Transcription regulation</keyword>
<dbReference type="CDD" id="cd00093">
    <property type="entry name" value="HTH_XRE"/>
    <property type="match status" value="1"/>
</dbReference>
<dbReference type="InterPro" id="IPR050807">
    <property type="entry name" value="TransReg_Diox_bact_type"/>
</dbReference>
<dbReference type="GO" id="GO:0003677">
    <property type="term" value="F:DNA binding"/>
    <property type="evidence" value="ECO:0007669"/>
    <property type="project" value="UniProtKB-KW"/>
</dbReference>
<dbReference type="InterPro" id="IPR001387">
    <property type="entry name" value="Cro/C1-type_HTH"/>
</dbReference>
<accession>A0A378QVR5</accession>
<protein>
    <submittedName>
        <fullName evidence="5">Anaerobic benzoate catabolism transcriptional regulator</fullName>
    </submittedName>
</protein>
<dbReference type="Proteomes" id="UP000254065">
    <property type="component" value="Unassembled WGS sequence"/>
</dbReference>
<dbReference type="PROSITE" id="PS50943">
    <property type="entry name" value="HTH_CROC1"/>
    <property type="match status" value="1"/>
</dbReference>
<reference evidence="5 6" key="1">
    <citation type="submission" date="2018-06" db="EMBL/GenBank/DDBJ databases">
        <authorList>
            <consortium name="Pathogen Informatics"/>
            <person name="Doyle S."/>
        </authorList>
    </citation>
    <scope>NUCLEOTIDE SEQUENCE [LARGE SCALE GENOMIC DNA]</scope>
    <source>
        <strain evidence="5 6">NCTC12877</strain>
    </source>
</reference>
<evidence type="ECO:0000313" key="6">
    <source>
        <dbReference type="Proteomes" id="UP000254065"/>
    </source>
</evidence>
<gene>
    <name evidence="5" type="ORF">NCTC12877_00088</name>
</gene>
<sequence length="84" mass="9444">MNTLKIFGKNIKNIRHSKQLSQEGLAEKAGLHRTYIGSVERGERNVSLINIVQIAKALEVSPSVLMENLELEYSYVSLCKPTNE</sequence>
<keyword evidence="2" id="KW-0238">DNA-binding</keyword>
<dbReference type="SMART" id="SM00530">
    <property type="entry name" value="HTH_XRE"/>
    <property type="match status" value="1"/>
</dbReference>
<dbReference type="OrthoDB" id="9800901at2"/>
<organism evidence="5 6">
    <name type="scientific">Moraxella caprae</name>
    <dbReference type="NCBI Taxonomy" id="90240"/>
    <lineage>
        <taxon>Bacteria</taxon>
        <taxon>Pseudomonadati</taxon>
        <taxon>Pseudomonadota</taxon>
        <taxon>Gammaproteobacteria</taxon>
        <taxon>Moraxellales</taxon>
        <taxon>Moraxellaceae</taxon>
        <taxon>Moraxella</taxon>
    </lineage>
</organism>
<dbReference type="PANTHER" id="PTHR46797:SF23">
    <property type="entry name" value="HTH-TYPE TRANSCRIPTIONAL REGULATOR SUTR"/>
    <property type="match status" value="1"/>
</dbReference>
<evidence type="ECO:0000259" key="4">
    <source>
        <dbReference type="PROSITE" id="PS50943"/>
    </source>
</evidence>
<evidence type="ECO:0000256" key="1">
    <source>
        <dbReference type="ARBA" id="ARBA00023015"/>
    </source>
</evidence>